<protein>
    <submittedName>
        <fullName evidence="1">Kinase-like domain-containing protein</fullName>
    </submittedName>
</protein>
<evidence type="ECO:0000313" key="1">
    <source>
        <dbReference type="EMBL" id="KAK9237216.1"/>
    </source>
</evidence>
<keyword evidence="2" id="KW-1185">Reference proteome</keyword>
<name>A0ACC3T0R7_LIPKO</name>
<dbReference type="Proteomes" id="UP001433508">
    <property type="component" value="Unassembled WGS sequence"/>
</dbReference>
<gene>
    <name evidence="1" type="ORF">V1525DRAFT_404561</name>
</gene>
<comment type="caution">
    <text evidence="1">The sequence shown here is derived from an EMBL/GenBank/DDBJ whole genome shotgun (WGS) entry which is preliminary data.</text>
</comment>
<accession>A0ACC3T0R7</accession>
<sequence>MEAGSLSAMSLGHVTLPSAISEALALTLISQGAEAQIYLSLEHPFIPSAHLAGTISETNTKPGAGYILKYRPPKRYRHSALDAQLTKHRTLSEARILYKLFLAGISVPQFIAVDPRQGLIWMENIDGQSLKEWIWTQETEIEERYDDAGEEGPAQKRVDIIRPLLLAVGNEIAKLHFLETVHGDLTTSNILLRDCSRVRADGVTVSNKEPVIIDFGLAQQSTLPEDKAVDLYVLERAFISTHPIHSEEYVKWVLQGYVAGFGRGKKSAVFRVNEIMRKLDAVRLRGRKRSMVG</sequence>
<organism evidence="1 2">
    <name type="scientific">Lipomyces kononenkoae</name>
    <name type="common">Yeast</name>
    <dbReference type="NCBI Taxonomy" id="34357"/>
    <lineage>
        <taxon>Eukaryota</taxon>
        <taxon>Fungi</taxon>
        <taxon>Dikarya</taxon>
        <taxon>Ascomycota</taxon>
        <taxon>Saccharomycotina</taxon>
        <taxon>Lipomycetes</taxon>
        <taxon>Lipomycetales</taxon>
        <taxon>Lipomycetaceae</taxon>
        <taxon>Lipomyces</taxon>
    </lineage>
</organism>
<dbReference type="EMBL" id="MU971372">
    <property type="protein sequence ID" value="KAK9237216.1"/>
    <property type="molecule type" value="Genomic_DNA"/>
</dbReference>
<reference evidence="2" key="1">
    <citation type="journal article" date="2024" name="Front. Bioeng. Biotechnol.">
        <title>Genome-scale model development and genomic sequencing of the oleaginous clade Lipomyces.</title>
        <authorList>
            <person name="Czajka J.J."/>
            <person name="Han Y."/>
            <person name="Kim J."/>
            <person name="Mondo S.J."/>
            <person name="Hofstad B.A."/>
            <person name="Robles A."/>
            <person name="Haridas S."/>
            <person name="Riley R."/>
            <person name="LaButti K."/>
            <person name="Pangilinan J."/>
            <person name="Andreopoulos W."/>
            <person name="Lipzen A."/>
            <person name="Yan J."/>
            <person name="Wang M."/>
            <person name="Ng V."/>
            <person name="Grigoriev I.V."/>
            <person name="Spatafora J.W."/>
            <person name="Magnuson J.K."/>
            <person name="Baker S.E."/>
            <person name="Pomraning K.R."/>
        </authorList>
    </citation>
    <scope>NUCLEOTIDE SEQUENCE [LARGE SCALE GENOMIC DNA]</scope>
    <source>
        <strain evidence="2">CBS 7786</strain>
    </source>
</reference>
<proteinExistence type="predicted"/>
<evidence type="ECO:0000313" key="2">
    <source>
        <dbReference type="Proteomes" id="UP001433508"/>
    </source>
</evidence>